<feature type="transmembrane region" description="Helical" evidence="10">
    <location>
        <begin position="327"/>
        <end position="345"/>
    </location>
</feature>
<dbReference type="AlphaFoldDB" id="A0A2S7X119"/>
<dbReference type="EMBL" id="MSCP01000005">
    <property type="protein sequence ID" value="PQJ83523.1"/>
    <property type="molecule type" value="Genomic_DNA"/>
</dbReference>
<sequence>MDNSIDKSKIKPIPSVLGGGCIIACACVGAGMLGLPSAGAGVWFIGSMIVLVITMLVMITSGCLLLEALQSYPYKSSFSTLTKDLLGKKVQFVTNLTVYFVGAILLYAYITSSGLIIQGYTSLNAKFASILFLLCFSIPIWHSTRVVDRVSIILLIFMVLSFTFSMTGLSANLDTRVLFALDDKAFSITDSRYVFAFIPVALASFGYQHSVSSMRDYYLDVRKARNALVLGVVLAFVFYTIWLFAIFGNIPRDSFTSVIAQDGNIDALLNNVRETFSDKHWLENVLSAFSAAAILSSFIAVGLGLFDFLADAFQFDASTTKGRNQTWAVTFLPPLICSLLLPFGFLTAIGFAASAAAFWACIIPAILVKKFRNECAATQKDNMTLYRVPGNDWTLVSVALFGVVTIIVHLLNTLSLLPVFGQE</sequence>
<comment type="caution">
    <text evidence="11">The sequence shown here is derived from an EMBL/GenBank/DDBJ whole genome shotgun (WGS) entry which is preliminary data.</text>
</comment>
<evidence type="ECO:0000256" key="5">
    <source>
        <dbReference type="ARBA" id="ARBA00022519"/>
    </source>
</evidence>
<dbReference type="GO" id="GO:0003333">
    <property type="term" value="P:amino acid transmembrane transport"/>
    <property type="evidence" value="ECO:0007669"/>
    <property type="project" value="InterPro"/>
</dbReference>
<comment type="subcellular location">
    <subcellularLocation>
        <location evidence="1 10">Cell inner membrane</location>
        <topology evidence="1 10">Multi-pass membrane protein</topology>
    </subcellularLocation>
</comment>
<dbReference type="Pfam" id="PF03222">
    <property type="entry name" value="Trp_Tyr_perm"/>
    <property type="match status" value="1"/>
</dbReference>
<dbReference type="OrthoDB" id="18749at2"/>
<evidence type="ECO:0000256" key="2">
    <source>
        <dbReference type="ARBA" id="ARBA00005452"/>
    </source>
</evidence>
<feature type="transmembrane region" description="Helical" evidence="10">
    <location>
        <begin position="285"/>
        <end position="306"/>
    </location>
</feature>
<dbReference type="PANTHER" id="PTHR46997">
    <property type="entry name" value="LOW AFFINITY TRYPTOPHAN PERMEASE-RELATED"/>
    <property type="match status" value="1"/>
</dbReference>
<keyword evidence="8 10" id="KW-1133">Transmembrane helix</keyword>
<keyword evidence="4 10" id="KW-1003">Cell membrane</keyword>
<feature type="transmembrane region" description="Helical" evidence="10">
    <location>
        <begin position="12"/>
        <end position="35"/>
    </location>
</feature>
<comment type="similarity">
    <text evidence="2 10">Belongs to the amino acid/polyamine transporter 2 family. Mtr/TnaB/TyrP permease subfamily.</text>
</comment>
<feature type="transmembrane region" description="Helical" evidence="10">
    <location>
        <begin position="392"/>
        <end position="411"/>
    </location>
</feature>
<name>A0A2S7X119_9GAMM</name>
<reference evidence="11 12" key="1">
    <citation type="submission" date="2016-12" db="EMBL/GenBank/DDBJ databases">
        <title>Diversity of luminous bacteria.</title>
        <authorList>
            <person name="Yoshizawa S."/>
            <person name="Kogure K."/>
        </authorList>
    </citation>
    <scope>NUCLEOTIDE SEQUENCE [LARGE SCALE GENOMIC DNA]</scope>
    <source>
        <strain evidence="11 12">NBRC 105001</strain>
    </source>
</reference>
<dbReference type="InterPro" id="IPR018227">
    <property type="entry name" value="Amino_acid_transport_2"/>
</dbReference>
<dbReference type="PROSITE" id="PS51257">
    <property type="entry name" value="PROKAR_LIPOPROTEIN"/>
    <property type="match status" value="1"/>
</dbReference>
<evidence type="ECO:0000256" key="1">
    <source>
        <dbReference type="ARBA" id="ARBA00004429"/>
    </source>
</evidence>
<proteinExistence type="inferred from homology"/>
<dbReference type="Gene3D" id="1.20.1740.10">
    <property type="entry name" value="Amino acid/polyamine transporter I"/>
    <property type="match status" value="1"/>
</dbReference>
<evidence type="ECO:0000256" key="4">
    <source>
        <dbReference type="ARBA" id="ARBA00022475"/>
    </source>
</evidence>
<gene>
    <name evidence="11" type="ORF">BTO23_20480</name>
</gene>
<feature type="transmembrane region" description="Helical" evidence="10">
    <location>
        <begin position="227"/>
        <end position="247"/>
    </location>
</feature>
<feature type="transmembrane region" description="Helical" evidence="10">
    <location>
        <begin position="116"/>
        <end position="138"/>
    </location>
</feature>
<dbReference type="GO" id="GO:0015173">
    <property type="term" value="F:aromatic amino acid transmembrane transporter activity"/>
    <property type="evidence" value="ECO:0007669"/>
    <property type="project" value="UniProtKB-UniRule"/>
</dbReference>
<dbReference type="PANTHER" id="PTHR46997:SF1">
    <property type="entry name" value="LOW AFFINITY TRYPTOPHAN PERMEASE-RELATED"/>
    <property type="match status" value="1"/>
</dbReference>
<evidence type="ECO:0000256" key="9">
    <source>
        <dbReference type="ARBA" id="ARBA00023136"/>
    </source>
</evidence>
<keyword evidence="9 10" id="KW-0472">Membrane</keyword>
<dbReference type="NCBIfam" id="TIGR00837">
    <property type="entry name" value="araaP"/>
    <property type="match status" value="1"/>
</dbReference>
<feature type="transmembrane region" description="Helical" evidence="10">
    <location>
        <begin position="191"/>
        <end position="207"/>
    </location>
</feature>
<feature type="transmembrane region" description="Helical" evidence="10">
    <location>
        <begin position="351"/>
        <end position="371"/>
    </location>
</feature>
<dbReference type="RefSeq" id="WP_105064447.1">
    <property type="nucleotide sequence ID" value="NZ_BSOU01000031.1"/>
</dbReference>
<comment type="function">
    <text evidence="10">Involved in transporting aromatic amino acids across the cytoplasmic membrane.</text>
</comment>
<feature type="transmembrane region" description="Helical" evidence="10">
    <location>
        <begin position="41"/>
        <end position="69"/>
    </location>
</feature>
<dbReference type="PRINTS" id="PR00166">
    <property type="entry name" value="AROAAPRMEASE"/>
</dbReference>
<evidence type="ECO:0000313" key="12">
    <source>
        <dbReference type="Proteomes" id="UP000239273"/>
    </source>
</evidence>
<feature type="transmembrane region" description="Helical" evidence="10">
    <location>
        <begin position="150"/>
        <end position="171"/>
    </location>
</feature>
<accession>A0A2S7X119</accession>
<evidence type="ECO:0000256" key="8">
    <source>
        <dbReference type="ARBA" id="ARBA00022989"/>
    </source>
</evidence>
<dbReference type="InterPro" id="IPR013059">
    <property type="entry name" value="Trp_tyr_transpt"/>
</dbReference>
<protein>
    <recommendedName>
        <fullName evidence="10">Aromatic amino acid permease</fullName>
    </recommendedName>
</protein>
<keyword evidence="5 10" id="KW-0997">Cell inner membrane</keyword>
<evidence type="ECO:0000313" key="11">
    <source>
        <dbReference type="EMBL" id="PQJ83523.1"/>
    </source>
</evidence>
<evidence type="ECO:0000256" key="10">
    <source>
        <dbReference type="RuleBase" id="RU367149"/>
    </source>
</evidence>
<keyword evidence="6 10" id="KW-0812">Transmembrane</keyword>
<evidence type="ECO:0000256" key="3">
    <source>
        <dbReference type="ARBA" id="ARBA00022448"/>
    </source>
</evidence>
<evidence type="ECO:0000256" key="6">
    <source>
        <dbReference type="ARBA" id="ARBA00022692"/>
    </source>
</evidence>
<evidence type="ECO:0000256" key="7">
    <source>
        <dbReference type="ARBA" id="ARBA00022970"/>
    </source>
</evidence>
<dbReference type="Proteomes" id="UP000239273">
    <property type="component" value="Unassembled WGS sequence"/>
</dbReference>
<keyword evidence="7 10" id="KW-0029">Amino-acid transport</keyword>
<feature type="transmembrane region" description="Helical" evidence="10">
    <location>
        <begin position="90"/>
        <end position="110"/>
    </location>
</feature>
<keyword evidence="3 10" id="KW-0813">Transport</keyword>
<dbReference type="GO" id="GO:0005886">
    <property type="term" value="C:plasma membrane"/>
    <property type="evidence" value="ECO:0007669"/>
    <property type="project" value="UniProtKB-SubCell"/>
</dbReference>
<organism evidence="11 12">
    <name type="scientific">Aliivibrio sifiae</name>
    <dbReference type="NCBI Taxonomy" id="566293"/>
    <lineage>
        <taxon>Bacteria</taxon>
        <taxon>Pseudomonadati</taxon>
        <taxon>Pseudomonadota</taxon>
        <taxon>Gammaproteobacteria</taxon>
        <taxon>Vibrionales</taxon>
        <taxon>Vibrionaceae</taxon>
        <taxon>Aliivibrio</taxon>
    </lineage>
</organism>